<dbReference type="GO" id="GO:0042398">
    <property type="term" value="P:modified amino acid biosynthetic process"/>
    <property type="evidence" value="ECO:0007669"/>
    <property type="project" value="InterPro"/>
</dbReference>
<evidence type="ECO:0000256" key="5">
    <source>
        <dbReference type="HAMAP-Rule" id="MF_01609"/>
    </source>
</evidence>
<keyword evidence="9" id="KW-1185">Reference proteome</keyword>
<comment type="similarity">
    <text evidence="5">Belongs to the glutamate--cysteine ligase type 2 family. YbdK subfamily.</text>
</comment>
<evidence type="ECO:0000256" key="6">
    <source>
        <dbReference type="SAM" id="MobiDB-lite"/>
    </source>
</evidence>
<gene>
    <name evidence="8" type="ORF">KDA82_02005</name>
</gene>
<comment type="catalytic activity">
    <reaction evidence="4 5">
        <text>L-cysteine + L-glutamate + ATP = gamma-L-glutamyl-L-cysteine + ADP + phosphate + H(+)</text>
        <dbReference type="Rhea" id="RHEA:13285"/>
        <dbReference type="ChEBI" id="CHEBI:15378"/>
        <dbReference type="ChEBI" id="CHEBI:29985"/>
        <dbReference type="ChEBI" id="CHEBI:30616"/>
        <dbReference type="ChEBI" id="CHEBI:35235"/>
        <dbReference type="ChEBI" id="CHEBI:43474"/>
        <dbReference type="ChEBI" id="CHEBI:58173"/>
        <dbReference type="ChEBI" id="CHEBI:456216"/>
        <dbReference type="EC" id="6.3.2.2"/>
    </reaction>
</comment>
<evidence type="ECO:0000259" key="7">
    <source>
        <dbReference type="Pfam" id="PF13649"/>
    </source>
</evidence>
<dbReference type="CDD" id="cd02440">
    <property type="entry name" value="AdoMet_MTases"/>
    <property type="match status" value="1"/>
</dbReference>
<dbReference type="InterPro" id="IPR050141">
    <property type="entry name" value="GCL_type2/YbdK_subfam"/>
</dbReference>
<reference evidence="8" key="1">
    <citation type="submission" date="2021-04" db="EMBL/GenBank/DDBJ databases">
        <title>Sequencing of actinobacteria type strains.</title>
        <authorList>
            <person name="Nguyen G.-S."/>
            <person name="Wentzel A."/>
        </authorList>
    </citation>
    <scope>NUCLEOTIDE SEQUENCE</scope>
    <source>
        <strain evidence="8">DSM 42095</strain>
    </source>
</reference>
<dbReference type="SUPFAM" id="SSF53335">
    <property type="entry name" value="S-adenosyl-L-methionine-dependent methyltransferases"/>
    <property type="match status" value="1"/>
</dbReference>
<dbReference type="InterPro" id="IPR029063">
    <property type="entry name" value="SAM-dependent_MTases_sf"/>
</dbReference>
<dbReference type="Pfam" id="PF13649">
    <property type="entry name" value="Methyltransf_25"/>
    <property type="match status" value="1"/>
</dbReference>
<dbReference type="PANTHER" id="PTHR36510">
    <property type="entry name" value="GLUTAMATE--CYSTEINE LIGASE 2-RELATED"/>
    <property type="match status" value="1"/>
</dbReference>
<dbReference type="GO" id="GO:0005524">
    <property type="term" value="F:ATP binding"/>
    <property type="evidence" value="ECO:0007669"/>
    <property type="project" value="UniProtKB-KW"/>
</dbReference>
<evidence type="ECO:0000256" key="3">
    <source>
        <dbReference type="ARBA" id="ARBA00022840"/>
    </source>
</evidence>
<protein>
    <recommendedName>
        <fullName evidence="5">Putative glutamate--cysteine ligase 2</fullName>
        <ecNumber evidence="5">6.3.2.2</ecNumber>
    </recommendedName>
    <alternativeName>
        <fullName evidence="5">Gamma-glutamylcysteine synthetase 2</fullName>
        <shortName evidence="5">GCS 2</shortName>
        <shortName evidence="5">Gamma-GCS 2</shortName>
    </alternativeName>
</protein>
<keyword evidence="3 5" id="KW-0067">ATP-binding</keyword>
<dbReference type="HAMAP" id="MF_01609">
    <property type="entry name" value="Glu_cys_ligase_2"/>
    <property type="match status" value="1"/>
</dbReference>
<comment type="function">
    <text evidence="5">ATP-dependent carboxylate-amine ligase which exhibits weak glutamate--cysteine ligase activity.</text>
</comment>
<evidence type="ECO:0000313" key="8">
    <source>
        <dbReference type="EMBL" id="MBR7671831.1"/>
    </source>
</evidence>
<dbReference type="InterPro" id="IPR041698">
    <property type="entry name" value="Methyltransf_25"/>
</dbReference>
<dbReference type="InterPro" id="IPR014746">
    <property type="entry name" value="Gln_synth/guanido_kin_cat_dom"/>
</dbReference>
<evidence type="ECO:0000313" key="9">
    <source>
        <dbReference type="Proteomes" id="UP000675554"/>
    </source>
</evidence>
<evidence type="ECO:0000256" key="4">
    <source>
        <dbReference type="ARBA" id="ARBA00048819"/>
    </source>
</evidence>
<name>A0A8T4IIF4_9ACTN</name>
<proteinExistence type="inferred from homology"/>
<dbReference type="PANTHER" id="PTHR36510:SF1">
    <property type="entry name" value="GLUTAMATE--CYSTEINE LIGASE 2-RELATED"/>
    <property type="match status" value="1"/>
</dbReference>
<comment type="caution">
    <text evidence="8">The sequence shown here is derived from an EMBL/GenBank/DDBJ whole genome shotgun (WGS) entry which is preliminary data.</text>
</comment>
<evidence type="ECO:0000256" key="1">
    <source>
        <dbReference type="ARBA" id="ARBA00022598"/>
    </source>
</evidence>
<dbReference type="GO" id="GO:0008168">
    <property type="term" value="F:methyltransferase activity"/>
    <property type="evidence" value="ECO:0007669"/>
    <property type="project" value="UniProtKB-ARBA"/>
</dbReference>
<dbReference type="SUPFAM" id="SSF55931">
    <property type="entry name" value="Glutamine synthetase/guanido kinase"/>
    <property type="match status" value="1"/>
</dbReference>
<feature type="compositionally biased region" description="Gly residues" evidence="6">
    <location>
        <begin position="404"/>
        <end position="413"/>
    </location>
</feature>
<dbReference type="EC" id="6.3.2.2" evidence="5"/>
<keyword evidence="1 5" id="KW-0436">Ligase</keyword>
<dbReference type="GO" id="GO:0004357">
    <property type="term" value="F:glutamate-cysteine ligase activity"/>
    <property type="evidence" value="ECO:0007669"/>
    <property type="project" value="UniProtKB-EC"/>
</dbReference>
<feature type="region of interest" description="Disordered" evidence="6">
    <location>
        <begin position="365"/>
        <end position="439"/>
    </location>
</feature>
<dbReference type="Proteomes" id="UP000675554">
    <property type="component" value="Unassembled WGS sequence"/>
</dbReference>
<accession>A0A8T4IIF4</accession>
<dbReference type="Pfam" id="PF04107">
    <property type="entry name" value="GCS2"/>
    <property type="match status" value="1"/>
</dbReference>
<dbReference type="Gene3D" id="3.30.590.20">
    <property type="match status" value="1"/>
</dbReference>
<dbReference type="InterPro" id="IPR011793">
    <property type="entry name" value="YbdK"/>
</dbReference>
<dbReference type="InterPro" id="IPR006336">
    <property type="entry name" value="GCS2"/>
</dbReference>
<dbReference type="Gene3D" id="3.40.50.150">
    <property type="entry name" value="Vaccinia Virus protein VP39"/>
    <property type="match status" value="1"/>
</dbReference>
<dbReference type="EMBL" id="JAGSMN010000038">
    <property type="protein sequence ID" value="MBR7671831.1"/>
    <property type="molecule type" value="Genomic_DNA"/>
</dbReference>
<dbReference type="AlphaFoldDB" id="A0A8T4IIF4"/>
<dbReference type="NCBIfam" id="NF010041">
    <property type="entry name" value="PRK13517.1-1"/>
    <property type="match status" value="1"/>
</dbReference>
<evidence type="ECO:0000256" key="2">
    <source>
        <dbReference type="ARBA" id="ARBA00022741"/>
    </source>
</evidence>
<keyword evidence="2 5" id="KW-0547">Nucleotide-binding</keyword>
<feature type="domain" description="Methyltransferase" evidence="7">
    <location>
        <begin position="493"/>
        <end position="587"/>
    </location>
</feature>
<organism evidence="8 9">
    <name type="scientific">Streptomyces daliensis</name>
    <dbReference type="NCBI Taxonomy" id="299421"/>
    <lineage>
        <taxon>Bacteria</taxon>
        <taxon>Bacillati</taxon>
        <taxon>Actinomycetota</taxon>
        <taxon>Actinomycetes</taxon>
        <taxon>Kitasatosporales</taxon>
        <taxon>Streptomycetaceae</taxon>
        <taxon>Streptomyces</taxon>
    </lineage>
</organism>
<dbReference type="NCBIfam" id="TIGR02050">
    <property type="entry name" value="gshA_cyan_rel"/>
    <property type="match status" value="1"/>
</dbReference>
<dbReference type="Gene3D" id="2.20.25.110">
    <property type="entry name" value="S-adenosyl-L-methionine-dependent methyltransferases"/>
    <property type="match status" value="1"/>
</dbReference>
<sequence length="697" mass="74803">MPTTGETAPTLGVEEEYFLVDAHDGGVRASASRVLARVAAPLSGQVSGEFTAYQIEAKTPPCRGLRELGDHLVRMRAGVAAAAAGEGLRIVASGTPVLGAREPVPLREDPRYDAGAREYRALQDDFAFSALQTHVRVPGRAEAVLVSNHLRPWLPTLAALAANSPYWAGRDTGYASWRTVALGRWPAAGPPPYFDGVDHYDRLVARLLDSGAALDEHNVFWDVRPCPHLPTVEIRVMDVNAGIAETTVFAALVRALVAEALERVRHGDPGPRVDQEVLRAAYWRAARDGCSGHGLEPLGGRLLPVAELARRLLAHVRPVLDGYGELAAVSTVVRALAAGRGGAERRRAVHARRGHLPDVVADLVARTTGSRPLPPSVGAGPAPGRKRSASSRRAAEPVPAPVGAGAGPVGPGAGNSATGTERIMTESTAGTGTGGRRAEDWWRPEAGFFGDLYKEADDSLRTFFAGTSRVDDRTCAEVDGVMRLCGLAPGARVLDCPCGYGRHSVELAGHGVDVVGVDINPGFLEAARRSAARAGAAVRFLEGDMRELPPLEPVDAVINMFYSFGFFTPEEDLAVLRRFRQSLKPGGRFLMHTMVTAPALRDGRIPAEERRRLSSGRTLVSRRHLDDGTRREFGQWAIVDDTGAEFPMTPYDVRIYTPEEFGELCREAGFARTTCHGDWDGTPYEDASPNLIVVAHA</sequence>